<dbReference type="Proteomes" id="UP000494245">
    <property type="component" value="Unassembled WGS sequence"/>
</dbReference>
<reference evidence="12 13" key="2">
    <citation type="submission" date="2020-05" db="EMBL/GenBank/DDBJ databases">
        <title>Draft genome sequence of Desulfovibrio sp. strainFSS-1.</title>
        <authorList>
            <person name="Shimoshige H."/>
            <person name="Kobayashi H."/>
            <person name="Maekawa T."/>
        </authorList>
    </citation>
    <scope>NUCLEOTIDE SEQUENCE [LARGE SCALE GENOMIC DNA]</scope>
    <source>
        <strain evidence="12 13">SIID29052-01</strain>
    </source>
</reference>
<dbReference type="InterPro" id="IPR017932">
    <property type="entry name" value="GATase_2_dom"/>
</dbReference>
<dbReference type="EC" id="6.3.5.4" evidence="3"/>
<dbReference type="InterPro" id="IPR051786">
    <property type="entry name" value="ASN_synthetase/amidase"/>
</dbReference>
<dbReference type="GO" id="GO:0005829">
    <property type="term" value="C:cytosol"/>
    <property type="evidence" value="ECO:0007669"/>
    <property type="project" value="TreeGrafter"/>
</dbReference>
<comment type="catalytic activity">
    <reaction evidence="7">
        <text>L-aspartate + L-glutamine + ATP + H2O = L-asparagine + L-glutamate + AMP + diphosphate + H(+)</text>
        <dbReference type="Rhea" id="RHEA:12228"/>
        <dbReference type="ChEBI" id="CHEBI:15377"/>
        <dbReference type="ChEBI" id="CHEBI:15378"/>
        <dbReference type="ChEBI" id="CHEBI:29985"/>
        <dbReference type="ChEBI" id="CHEBI:29991"/>
        <dbReference type="ChEBI" id="CHEBI:30616"/>
        <dbReference type="ChEBI" id="CHEBI:33019"/>
        <dbReference type="ChEBI" id="CHEBI:58048"/>
        <dbReference type="ChEBI" id="CHEBI:58359"/>
        <dbReference type="ChEBI" id="CHEBI:456215"/>
        <dbReference type="EC" id="6.3.5.4"/>
    </reaction>
</comment>
<evidence type="ECO:0000256" key="3">
    <source>
        <dbReference type="ARBA" id="ARBA00012737"/>
    </source>
</evidence>
<feature type="binding site" evidence="9">
    <location>
        <position position="287"/>
    </location>
    <ligand>
        <name>ATP</name>
        <dbReference type="ChEBI" id="CHEBI:30616"/>
    </ligand>
</feature>
<dbReference type="CDD" id="cd00712">
    <property type="entry name" value="AsnB"/>
    <property type="match status" value="1"/>
</dbReference>
<dbReference type="CDD" id="cd01991">
    <property type="entry name" value="Asn_synthase_B_C"/>
    <property type="match status" value="1"/>
</dbReference>
<dbReference type="PANTHER" id="PTHR43284">
    <property type="entry name" value="ASPARAGINE SYNTHETASE (GLUTAMINE-HYDROLYZING)"/>
    <property type="match status" value="1"/>
</dbReference>
<dbReference type="Pfam" id="PF00733">
    <property type="entry name" value="Asn_synthase"/>
    <property type="match status" value="1"/>
</dbReference>
<dbReference type="Gene3D" id="3.40.50.620">
    <property type="entry name" value="HUPs"/>
    <property type="match status" value="1"/>
</dbReference>
<evidence type="ECO:0000259" key="11">
    <source>
        <dbReference type="PROSITE" id="PS51278"/>
    </source>
</evidence>
<keyword evidence="12" id="KW-0436">Ligase</keyword>
<evidence type="ECO:0000256" key="2">
    <source>
        <dbReference type="ARBA" id="ARBA00005752"/>
    </source>
</evidence>
<dbReference type="GO" id="GO:0004066">
    <property type="term" value="F:asparagine synthase (glutamine-hydrolyzing) activity"/>
    <property type="evidence" value="ECO:0007669"/>
    <property type="project" value="UniProtKB-EC"/>
</dbReference>
<keyword evidence="5 9" id="KW-0067">ATP-binding</keyword>
<dbReference type="Gene3D" id="3.60.20.10">
    <property type="entry name" value="Glutamine Phosphoribosylpyrophosphate, subunit 1, domain 1"/>
    <property type="match status" value="1"/>
</dbReference>
<name>A0A6V8LZT5_9BACT</name>
<keyword evidence="8" id="KW-0028">Amino-acid biosynthesis</keyword>
<dbReference type="NCBIfam" id="TIGR01536">
    <property type="entry name" value="asn_synth_AEB"/>
    <property type="match status" value="1"/>
</dbReference>
<dbReference type="PIRSF" id="PIRSF001589">
    <property type="entry name" value="Asn_synthetase_glu-h"/>
    <property type="match status" value="1"/>
</dbReference>
<evidence type="ECO:0000256" key="10">
    <source>
        <dbReference type="PIRSR" id="PIRSR001589-3"/>
    </source>
</evidence>
<feature type="binding site" evidence="9">
    <location>
        <position position="99"/>
    </location>
    <ligand>
        <name>L-glutamine</name>
        <dbReference type="ChEBI" id="CHEBI:58359"/>
    </ligand>
</feature>
<evidence type="ECO:0000256" key="9">
    <source>
        <dbReference type="PIRSR" id="PIRSR001589-2"/>
    </source>
</evidence>
<dbReference type="SUPFAM" id="SSF56235">
    <property type="entry name" value="N-terminal nucleophile aminohydrolases (Ntn hydrolases)"/>
    <property type="match status" value="1"/>
</dbReference>
<evidence type="ECO:0000313" key="12">
    <source>
        <dbReference type="EMBL" id="GFK95728.1"/>
    </source>
</evidence>
<evidence type="ECO:0000256" key="7">
    <source>
        <dbReference type="ARBA" id="ARBA00048741"/>
    </source>
</evidence>
<dbReference type="SUPFAM" id="SSF52402">
    <property type="entry name" value="Adenine nucleotide alpha hydrolases-like"/>
    <property type="match status" value="1"/>
</dbReference>
<feature type="domain" description="Glutamine amidotransferase type-2" evidence="11">
    <location>
        <begin position="2"/>
        <end position="212"/>
    </location>
</feature>
<dbReference type="InterPro" id="IPR029055">
    <property type="entry name" value="Ntn_hydrolases_N"/>
</dbReference>
<accession>A0A6V8LZT5</accession>
<comment type="similarity">
    <text evidence="2">Belongs to the asparagine synthetase family.</text>
</comment>
<reference evidence="12 13" key="1">
    <citation type="submission" date="2020-04" db="EMBL/GenBank/DDBJ databases">
        <authorList>
            <consortium name="Desulfovibrio sp. FSS-1 genome sequencing consortium"/>
            <person name="Shimoshige H."/>
            <person name="Kobayashi H."/>
            <person name="Maekawa T."/>
        </authorList>
    </citation>
    <scope>NUCLEOTIDE SEQUENCE [LARGE SCALE GENOMIC DNA]</scope>
    <source>
        <strain evidence="12 13">SIID29052-01</strain>
    </source>
</reference>
<proteinExistence type="inferred from homology"/>
<evidence type="ECO:0000256" key="6">
    <source>
        <dbReference type="ARBA" id="ARBA00022962"/>
    </source>
</evidence>
<comment type="caution">
    <text evidence="12">The sequence shown here is derived from an EMBL/GenBank/DDBJ whole genome shotgun (WGS) entry which is preliminary data.</text>
</comment>
<sequence length="627" mass="69311">MCGIAGIVAPEGSRADRDILEAMARAQAHRGPDGQGLFLEGRAGLAHRRLAIIDLATGDQPMTTACGRATIVFNGEIYNHLELRARLEARGRRFATRSDTEAILQAWMEYGPACVEHLRGMFAFAVWDRDARTLFAARDRLGKKPFHYALADGAFLFASEIGALTLHPGVSREPDLEALGLYLSLQYVPDPRTALRAVRTLPPAHTLLWRGGAPRVARYWSLEFAPKRRAPEQELLEELRGLAEEATRIRLMSEVPLGAHLSGGIDSSIVTALMARAMSGPVKTFSIGFEEEAFSELPKARAVARRWGTEHREFTVRYGHVPAVLDEIVAHAGQPFADPSALPMWFLARETRAHVTVALNGDGGDELFAGYQRYWLDPLAALWSALPAALTQRLTPWLARRLPQPGDVPIERDRVAALKRLAQVAALSPKASIVRWGSYFTPQDAARLWRPGLAPHADPVALLARRFDNARAVTFLDRTLAADLSCYLPGCLLVKADRMAMAHGLEGRSPLLDQELAQWAARLPDGLRMRGRTGKWLLRRAFADLLPPEVTAQGKQGFGVPVGRWFREGLAGWSRELLLGGRAVARYLRPEAVRTLLDEHARGRADHGKRLWALAALELWLSRHASV</sequence>
<keyword evidence="6 8" id="KW-0315">Glutamine amidotransferase</keyword>
<dbReference type="RefSeq" id="WP_173086868.1">
    <property type="nucleotide sequence ID" value="NZ_BLTE01000021.1"/>
</dbReference>
<evidence type="ECO:0000256" key="4">
    <source>
        <dbReference type="ARBA" id="ARBA00022741"/>
    </source>
</evidence>
<dbReference type="InterPro" id="IPR006426">
    <property type="entry name" value="Asn_synth_AEB"/>
</dbReference>
<dbReference type="GO" id="GO:0005524">
    <property type="term" value="F:ATP binding"/>
    <property type="evidence" value="ECO:0007669"/>
    <property type="project" value="UniProtKB-KW"/>
</dbReference>
<organism evidence="12 13">
    <name type="scientific">Fundidesulfovibrio magnetotacticus</name>
    <dbReference type="NCBI Taxonomy" id="2730080"/>
    <lineage>
        <taxon>Bacteria</taxon>
        <taxon>Pseudomonadati</taxon>
        <taxon>Thermodesulfobacteriota</taxon>
        <taxon>Desulfovibrionia</taxon>
        <taxon>Desulfovibrionales</taxon>
        <taxon>Desulfovibrionaceae</taxon>
        <taxon>Fundidesulfovibrio</taxon>
    </lineage>
</organism>
<feature type="active site" description="For GATase activity" evidence="8">
    <location>
        <position position="2"/>
    </location>
</feature>
<gene>
    <name evidence="12" type="primary">asnB_3</name>
    <name evidence="12" type="ORF">NNJEOMEG_03596</name>
</gene>
<comment type="pathway">
    <text evidence="1">Amino-acid biosynthesis; L-asparagine biosynthesis; L-asparagine from L-aspartate (L-Gln route): step 1/1.</text>
</comment>
<keyword evidence="8" id="KW-0061">Asparagine biosynthesis</keyword>
<evidence type="ECO:0000256" key="5">
    <source>
        <dbReference type="ARBA" id="ARBA00022840"/>
    </source>
</evidence>
<keyword evidence="13" id="KW-1185">Reference proteome</keyword>
<evidence type="ECO:0000256" key="1">
    <source>
        <dbReference type="ARBA" id="ARBA00005187"/>
    </source>
</evidence>
<keyword evidence="4 9" id="KW-0547">Nucleotide-binding</keyword>
<dbReference type="PANTHER" id="PTHR43284:SF1">
    <property type="entry name" value="ASPARAGINE SYNTHETASE"/>
    <property type="match status" value="1"/>
</dbReference>
<dbReference type="Pfam" id="PF13537">
    <property type="entry name" value="GATase_7"/>
    <property type="match status" value="1"/>
</dbReference>
<dbReference type="InterPro" id="IPR033738">
    <property type="entry name" value="AsnB_N"/>
</dbReference>
<protein>
    <recommendedName>
        <fullName evidence="3">asparagine synthase (glutamine-hydrolyzing)</fullName>
        <ecNumber evidence="3">6.3.5.4</ecNumber>
    </recommendedName>
</protein>
<dbReference type="EMBL" id="BLTE01000021">
    <property type="protein sequence ID" value="GFK95728.1"/>
    <property type="molecule type" value="Genomic_DNA"/>
</dbReference>
<dbReference type="AlphaFoldDB" id="A0A6V8LZT5"/>
<dbReference type="PROSITE" id="PS51278">
    <property type="entry name" value="GATASE_TYPE_2"/>
    <property type="match status" value="1"/>
</dbReference>
<dbReference type="InterPro" id="IPR014729">
    <property type="entry name" value="Rossmann-like_a/b/a_fold"/>
</dbReference>
<dbReference type="InterPro" id="IPR001962">
    <property type="entry name" value="Asn_synthase"/>
</dbReference>
<dbReference type="GO" id="GO:0006529">
    <property type="term" value="P:asparagine biosynthetic process"/>
    <property type="evidence" value="ECO:0007669"/>
    <property type="project" value="UniProtKB-KW"/>
</dbReference>
<evidence type="ECO:0000256" key="8">
    <source>
        <dbReference type="PIRSR" id="PIRSR001589-1"/>
    </source>
</evidence>
<feature type="site" description="Important for beta-aspartyl-AMP intermediate formation" evidence="10">
    <location>
        <position position="362"/>
    </location>
</feature>
<evidence type="ECO:0000313" key="13">
    <source>
        <dbReference type="Proteomes" id="UP000494245"/>
    </source>
</evidence>